<reference evidence="1 2" key="1">
    <citation type="submission" date="2017-09" db="EMBL/GenBank/DDBJ databases">
        <title>Depth-based differentiation of microbial function through sediment-hosted aquifers and enrichment of novel symbionts in the deep terrestrial subsurface.</title>
        <authorList>
            <person name="Probst A.J."/>
            <person name="Ladd B."/>
            <person name="Jarett J.K."/>
            <person name="Geller-Mcgrath D.E."/>
            <person name="Sieber C.M."/>
            <person name="Emerson J.B."/>
            <person name="Anantharaman K."/>
            <person name="Thomas B.C."/>
            <person name="Malmstrom R."/>
            <person name="Stieglmeier M."/>
            <person name="Klingl A."/>
            <person name="Woyke T."/>
            <person name="Ryan C.M."/>
            <person name="Banfield J.F."/>
        </authorList>
    </citation>
    <scope>NUCLEOTIDE SEQUENCE [LARGE SCALE GENOMIC DNA]</scope>
    <source>
        <strain evidence="1">CG10_big_fil_rev_8_21_14_0_10_42_12</strain>
    </source>
</reference>
<dbReference type="SUPFAM" id="SSF56281">
    <property type="entry name" value="Metallo-hydrolase/oxidoreductase"/>
    <property type="match status" value="1"/>
</dbReference>
<dbReference type="EMBL" id="PCXL01000011">
    <property type="protein sequence ID" value="PIR38234.1"/>
    <property type="molecule type" value="Genomic_DNA"/>
</dbReference>
<accession>A0A2H0QWP2</accession>
<dbReference type="AlphaFoldDB" id="A0A2H0QWP2"/>
<evidence type="ECO:0000313" key="1">
    <source>
        <dbReference type="EMBL" id="PIR38234.1"/>
    </source>
</evidence>
<organism evidence="1 2">
    <name type="scientific">Candidatus Zambryskibacteria bacterium CG10_big_fil_rev_8_21_14_0_10_42_12</name>
    <dbReference type="NCBI Taxonomy" id="1975115"/>
    <lineage>
        <taxon>Bacteria</taxon>
        <taxon>Candidatus Zambryskiibacteriota</taxon>
    </lineage>
</organism>
<dbReference type="InterPro" id="IPR036866">
    <property type="entry name" value="RibonucZ/Hydroxyglut_hydro"/>
</dbReference>
<dbReference type="Pfam" id="PF13483">
    <property type="entry name" value="Lactamase_B_3"/>
    <property type="match status" value="1"/>
</dbReference>
<protein>
    <recommendedName>
        <fullName evidence="3">Lactamase</fullName>
    </recommendedName>
</protein>
<sequence length="209" mass="22403">MVITYHGGQAFRVSFGDLTLAFNPVSKESKLKTASFGADVVLITTKHPDMNGAEQASRGDKDAFVIDGPGAYEIKDVIVKGFQTESTYDNEERLNTVYLVDLEGMTICFAGALKSPSIGPEASEEVNQVDILFVPIDGEGELGPSDAYKLAVGLEAKVVIPMGAHMTAEHIKQFLKEGGSESVKPVDKLTIKPKDVADKTGEIIVLDAQ</sequence>
<dbReference type="Gene3D" id="3.60.15.10">
    <property type="entry name" value="Ribonuclease Z/Hydroxyacylglutathione hydrolase-like"/>
    <property type="match status" value="1"/>
</dbReference>
<comment type="caution">
    <text evidence="1">The sequence shown here is derived from an EMBL/GenBank/DDBJ whole genome shotgun (WGS) entry which is preliminary data.</text>
</comment>
<dbReference type="PANTHER" id="PTHR39189">
    <property type="entry name" value="UPF0173 METAL-DEPENDENT HYDROLASE YTKL"/>
    <property type="match status" value="1"/>
</dbReference>
<dbReference type="Proteomes" id="UP000231333">
    <property type="component" value="Unassembled WGS sequence"/>
</dbReference>
<evidence type="ECO:0008006" key="3">
    <source>
        <dbReference type="Google" id="ProtNLM"/>
    </source>
</evidence>
<proteinExistence type="predicted"/>
<name>A0A2H0QWP2_9BACT</name>
<evidence type="ECO:0000313" key="2">
    <source>
        <dbReference type="Proteomes" id="UP000231333"/>
    </source>
</evidence>
<dbReference type="PANTHER" id="PTHR39189:SF1">
    <property type="entry name" value="UPF0173 METAL-DEPENDENT HYDROLASE YTKL"/>
    <property type="match status" value="1"/>
</dbReference>
<gene>
    <name evidence="1" type="ORF">COV34_01305</name>
</gene>